<protein>
    <submittedName>
        <fullName evidence="1">Uncharacterized protein</fullName>
    </submittedName>
</protein>
<name>A0A8C3KE78_9CHAR</name>
<proteinExistence type="predicted"/>
<accession>A0A8C3KE78</accession>
<dbReference type="AlphaFoldDB" id="A0A8C3KE78"/>
<keyword evidence="2" id="KW-1185">Reference proteome</keyword>
<evidence type="ECO:0000313" key="2">
    <source>
        <dbReference type="Proteomes" id="UP000694419"/>
    </source>
</evidence>
<dbReference type="Proteomes" id="UP000694419">
    <property type="component" value="Unplaced"/>
</dbReference>
<reference evidence="1" key="1">
    <citation type="submission" date="2025-08" db="UniProtKB">
        <authorList>
            <consortium name="Ensembl"/>
        </authorList>
    </citation>
    <scope>IDENTIFICATION</scope>
</reference>
<reference evidence="1" key="2">
    <citation type="submission" date="2025-09" db="UniProtKB">
        <authorList>
            <consortium name="Ensembl"/>
        </authorList>
    </citation>
    <scope>IDENTIFICATION</scope>
</reference>
<organism evidence="1 2">
    <name type="scientific">Calidris pygmaea</name>
    <name type="common">Spoon-billed sandpiper</name>
    <dbReference type="NCBI Taxonomy" id="425635"/>
    <lineage>
        <taxon>Eukaryota</taxon>
        <taxon>Metazoa</taxon>
        <taxon>Chordata</taxon>
        <taxon>Craniata</taxon>
        <taxon>Vertebrata</taxon>
        <taxon>Euteleostomi</taxon>
        <taxon>Archelosauria</taxon>
        <taxon>Archosauria</taxon>
        <taxon>Dinosauria</taxon>
        <taxon>Saurischia</taxon>
        <taxon>Theropoda</taxon>
        <taxon>Coelurosauria</taxon>
        <taxon>Aves</taxon>
        <taxon>Neognathae</taxon>
        <taxon>Neoaves</taxon>
        <taxon>Charadriiformes</taxon>
        <taxon>Scolopacidae</taxon>
        <taxon>Calidris</taxon>
    </lineage>
</organism>
<sequence>CLWSDSHFPYMCLQLNWGTYFELHSKPINKLCCLSAEIRELTRGAPGVCSSNEITEAVLCKFVTLCADSDADESIQFPNVLQDKFCVKTGIIFAEMPCSEHVLENLHDAVNGLVIIMPLNNPLKNSPGFAKQVEKIFHESAYRQQ</sequence>
<evidence type="ECO:0000313" key="1">
    <source>
        <dbReference type="Ensembl" id="ENSCPGP00000022317.1"/>
    </source>
</evidence>
<dbReference type="Ensembl" id="ENSCPGT00000024409.1">
    <property type="protein sequence ID" value="ENSCPGP00000022317.1"/>
    <property type="gene ID" value="ENSCPGG00000015498.1"/>
</dbReference>